<dbReference type="OrthoDB" id="9809635at2"/>
<dbReference type="InterPro" id="IPR012338">
    <property type="entry name" value="Beta-lactam/transpept-like"/>
</dbReference>
<organism evidence="2 3">
    <name type="scientific">Acrocarpospora macrocephala</name>
    <dbReference type="NCBI Taxonomy" id="150177"/>
    <lineage>
        <taxon>Bacteria</taxon>
        <taxon>Bacillati</taxon>
        <taxon>Actinomycetota</taxon>
        <taxon>Actinomycetes</taxon>
        <taxon>Streptosporangiales</taxon>
        <taxon>Streptosporangiaceae</taxon>
        <taxon>Acrocarpospora</taxon>
    </lineage>
</organism>
<evidence type="ECO:0000313" key="3">
    <source>
        <dbReference type="Proteomes" id="UP000331127"/>
    </source>
</evidence>
<dbReference type="InterPro" id="IPR050491">
    <property type="entry name" value="AmpC-like"/>
</dbReference>
<name>A0A5M3WHD7_9ACTN</name>
<dbReference type="AlphaFoldDB" id="A0A5M3WHD7"/>
<proteinExistence type="predicted"/>
<reference evidence="2 3" key="1">
    <citation type="submission" date="2019-10" db="EMBL/GenBank/DDBJ databases">
        <title>Whole genome shotgun sequence of Acrocarpospora macrocephala NBRC 16266.</title>
        <authorList>
            <person name="Ichikawa N."/>
            <person name="Kimura A."/>
            <person name="Kitahashi Y."/>
            <person name="Komaki H."/>
            <person name="Oguchi A."/>
        </authorList>
    </citation>
    <scope>NUCLEOTIDE SEQUENCE [LARGE SCALE GENOMIC DNA]</scope>
    <source>
        <strain evidence="2 3">NBRC 16266</strain>
    </source>
</reference>
<dbReference type="PANTHER" id="PTHR46825">
    <property type="entry name" value="D-ALANYL-D-ALANINE-CARBOXYPEPTIDASE/ENDOPEPTIDASE AMPH"/>
    <property type="match status" value="1"/>
</dbReference>
<feature type="domain" description="Beta-lactamase-related" evidence="1">
    <location>
        <begin position="198"/>
        <end position="494"/>
    </location>
</feature>
<evidence type="ECO:0000313" key="2">
    <source>
        <dbReference type="EMBL" id="GES08394.1"/>
    </source>
</evidence>
<sequence length="504" mass="54019">MSDQSRALPDRPSLRYLKLEAKRRLSAGEFATLHQAQLAIAREHGLSSWTALKEHIEAAGPASHALAQVRWVMSRFAAADTPEWTPPDEEELRRHFDDHYLSLVPPDTLTGMASSVAQRLREDLVDVRAEPLRLRARVADLRVEAATEADPPYRLSTLRLYPLETKVKDPRVAAPASRTSGAVPEEAAAVAAESFAELGLVGLIVAGASGDGSVWVTARGWANLDQDEVLLPDHRFPAYSITKLITAIAVLRLVADGRVRLDEPANAYLRTIRLADDAVTVRELLSHTGGVDNPASMFADRVPDLVSVTGPVAACGGPRGTFGYGHGGYALLGQLIADVTASRYEEAATRMVLEPLGMSNSWFPRSRPATRVVTGHRLTDEGVFERAPAQISIVPAAGGLWTTAADLVRFGHAWSSLLPDALAREALRPQAERDDSPGGQAGLGWGLVLPKDVAGHPGAGPGFSASLIVRPGLVSSGGGQTWVVFTNRQVLVEPVNERLALPIP</sequence>
<evidence type="ECO:0000259" key="1">
    <source>
        <dbReference type="Pfam" id="PF00144"/>
    </source>
</evidence>
<keyword evidence="3" id="KW-1185">Reference proteome</keyword>
<dbReference type="Proteomes" id="UP000331127">
    <property type="component" value="Unassembled WGS sequence"/>
</dbReference>
<dbReference type="PANTHER" id="PTHR46825:SF9">
    <property type="entry name" value="BETA-LACTAMASE-RELATED DOMAIN-CONTAINING PROTEIN"/>
    <property type="match status" value="1"/>
</dbReference>
<dbReference type="SUPFAM" id="SSF56601">
    <property type="entry name" value="beta-lactamase/transpeptidase-like"/>
    <property type="match status" value="1"/>
</dbReference>
<comment type="caution">
    <text evidence="2">The sequence shown here is derived from an EMBL/GenBank/DDBJ whole genome shotgun (WGS) entry which is preliminary data.</text>
</comment>
<dbReference type="InterPro" id="IPR001466">
    <property type="entry name" value="Beta-lactam-related"/>
</dbReference>
<dbReference type="EMBL" id="BLAE01000010">
    <property type="protein sequence ID" value="GES08394.1"/>
    <property type="molecule type" value="Genomic_DNA"/>
</dbReference>
<dbReference type="RefSeq" id="WP_155354004.1">
    <property type="nucleotide sequence ID" value="NZ_BAAAHL010000038.1"/>
</dbReference>
<dbReference type="Gene3D" id="3.40.710.10">
    <property type="entry name" value="DD-peptidase/beta-lactamase superfamily"/>
    <property type="match status" value="1"/>
</dbReference>
<protein>
    <recommendedName>
        <fullName evidence="1">Beta-lactamase-related domain-containing protein</fullName>
    </recommendedName>
</protein>
<dbReference type="Pfam" id="PF00144">
    <property type="entry name" value="Beta-lactamase"/>
    <property type="match status" value="1"/>
</dbReference>
<accession>A0A5M3WHD7</accession>
<gene>
    <name evidence="2" type="ORF">Amac_019900</name>
</gene>